<dbReference type="RefSeq" id="WP_121855246.1">
    <property type="nucleotide sequence ID" value="NZ_CP037952.1"/>
</dbReference>
<evidence type="ECO:0000256" key="1">
    <source>
        <dbReference type="SAM" id="SignalP"/>
    </source>
</evidence>
<dbReference type="Proteomes" id="UP000273022">
    <property type="component" value="Unassembled WGS sequence"/>
</dbReference>
<sequence length="673" mass="76369">MSLRHIILVFITLSAVVACNKNSSIAQKTQSGSLTLKGAITDSQLSNATICLDCNGSVLCEDNEPVTYTDSKSEFSLINLTQNQLNNCPLLAEITKQTMNEATQSFIQKPYLLRALPKSNKLNIFSTFTAYKAEFEHNNGKAKQIINKLMGSSLSFNNNLINSLNTVETSSHTFKESMHMMQVSSIATEMLAHNTHELSELLGLEHNKHKEIQFLIIDKLLSGINVMHSELHTINQNNELTPDDVLNFFERHKESLPGTIQQMSVINRNDLSTSSNNAQNLPSLESTQMEMREVVNQQISLMSRKLNASPLNLFDAYHSTETQKQNIFHPRADDISVFGVRASFIGQDVIDSEAESFTIRNYKRKHSIGEFSPKEFINSIFGNENFSGKKAYVDGEFQNINSTYTVQQFPTGDFVLTNQGAQANKVNVSGGKYSLESLNAKMVLTENDTNRNLSHWRNAFGQSETFVSDSSAYNLTLSSSGEQFLFSRLRDCNQSRYYFSGCNQVVKPNVHNHFNRTANSIQNDIINDSVNDGMVVKRNRLNSLDSEDYYLKFFIHSDGQHGMQLLRVDANSNPHRLEQIIEEQRWWQVQRTDSGHTVMTITIPPQFRRNHANLLRDFPDNIALIGWGNKVYWGRHYRDGQVINHDIFTLDHSAMSEAFYHVSPDRRGLPLDY</sequence>
<feature type="signal peptide" evidence="1">
    <location>
        <begin position="1"/>
        <end position="20"/>
    </location>
</feature>
<protein>
    <submittedName>
        <fullName evidence="2">Uncharacterized protein</fullName>
    </submittedName>
</protein>
<feature type="chain" id="PRO_5017290976" evidence="1">
    <location>
        <begin position="21"/>
        <end position="673"/>
    </location>
</feature>
<evidence type="ECO:0000313" key="2">
    <source>
        <dbReference type="EMBL" id="RJY02112.1"/>
    </source>
</evidence>
<reference evidence="2 3" key="1">
    <citation type="submission" date="2018-09" db="EMBL/GenBank/DDBJ databases">
        <title>Phylogeny of the Shewanellaceae, and recommendation for two new genera, Pseudoshewanella and Parashewanella.</title>
        <authorList>
            <person name="Wang G."/>
        </authorList>
    </citation>
    <scope>NUCLEOTIDE SEQUENCE [LARGE SCALE GENOMIC DNA]</scope>
    <source>
        <strain evidence="2 3">KCTC 22492</strain>
    </source>
</reference>
<gene>
    <name evidence="2" type="ORF">D5R81_19570</name>
</gene>
<evidence type="ECO:0000313" key="3">
    <source>
        <dbReference type="Proteomes" id="UP000273022"/>
    </source>
</evidence>
<keyword evidence="1" id="KW-0732">Signal</keyword>
<accession>A0A3A6TP06</accession>
<dbReference type="AlphaFoldDB" id="A0A3A6TP06"/>
<dbReference type="PROSITE" id="PS51257">
    <property type="entry name" value="PROKAR_LIPOPROTEIN"/>
    <property type="match status" value="1"/>
</dbReference>
<keyword evidence="3" id="KW-1185">Reference proteome</keyword>
<name>A0A3A6TP06_9GAMM</name>
<organism evidence="2 3">
    <name type="scientific">Parashewanella spongiae</name>
    <dbReference type="NCBI Taxonomy" id="342950"/>
    <lineage>
        <taxon>Bacteria</taxon>
        <taxon>Pseudomonadati</taxon>
        <taxon>Pseudomonadota</taxon>
        <taxon>Gammaproteobacteria</taxon>
        <taxon>Alteromonadales</taxon>
        <taxon>Shewanellaceae</taxon>
        <taxon>Parashewanella</taxon>
    </lineage>
</organism>
<dbReference type="EMBL" id="QYYH01000235">
    <property type="protein sequence ID" value="RJY02112.1"/>
    <property type="molecule type" value="Genomic_DNA"/>
</dbReference>
<comment type="caution">
    <text evidence="2">The sequence shown here is derived from an EMBL/GenBank/DDBJ whole genome shotgun (WGS) entry which is preliminary data.</text>
</comment>
<proteinExistence type="predicted"/>